<dbReference type="InterPro" id="IPR003331">
    <property type="entry name" value="UDP_GlcNAc_Epimerase_2_dom"/>
</dbReference>
<accession>A0A0F9F9C7</accession>
<dbReference type="Pfam" id="PF02350">
    <property type="entry name" value="Epimerase_2"/>
    <property type="match status" value="1"/>
</dbReference>
<comment type="caution">
    <text evidence="2">The sequence shown here is derived from an EMBL/GenBank/DDBJ whole genome shotgun (WGS) entry which is preliminary data.</text>
</comment>
<dbReference type="SUPFAM" id="SSF53756">
    <property type="entry name" value="UDP-Glycosyltransferase/glycogen phosphorylase"/>
    <property type="match status" value="1"/>
</dbReference>
<dbReference type="InterPro" id="IPR029767">
    <property type="entry name" value="WecB-like"/>
</dbReference>
<sequence>MRSIGVVTVGRSDYGILTPILKLMQRDADEIETRLYVTGAHLDPEFGETKIEFPVYERLPMTLSWDTPESIATSIGLGIVQFAQSFGRSQPDILVLLGDRYEMMAACIAAWCFRIPIAHIHGGESTEGAMDEQIRHAITMMSNYHFASTPYYVQRIKQMGEAIGRKVSP</sequence>
<evidence type="ECO:0000313" key="2">
    <source>
        <dbReference type="EMBL" id="KKL47702.1"/>
    </source>
</evidence>
<name>A0A0F9F9C7_9ZZZZ</name>
<dbReference type="PANTHER" id="PTHR43174:SF3">
    <property type="entry name" value="UDP-N-ACETYLGLUCOSAMINE 2-EPIMERASE"/>
    <property type="match status" value="1"/>
</dbReference>
<dbReference type="PANTHER" id="PTHR43174">
    <property type="entry name" value="UDP-N-ACETYLGLUCOSAMINE 2-EPIMERASE"/>
    <property type="match status" value="1"/>
</dbReference>
<dbReference type="EMBL" id="LAZR01033573">
    <property type="protein sequence ID" value="KKL47702.1"/>
    <property type="molecule type" value="Genomic_DNA"/>
</dbReference>
<dbReference type="AlphaFoldDB" id="A0A0F9F9C7"/>
<protein>
    <recommendedName>
        <fullName evidence="1">UDP-N-acetylglucosamine 2-epimerase domain-containing protein</fullName>
    </recommendedName>
</protein>
<organism evidence="2">
    <name type="scientific">marine sediment metagenome</name>
    <dbReference type="NCBI Taxonomy" id="412755"/>
    <lineage>
        <taxon>unclassified sequences</taxon>
        <taxon>metagenomes</taxon>
        <taxon>ecological metagenomes</taxon>
    </lineage>
</organism>
<gene>
    <name evidence="2" type="ORF">LCGC14_2332900</name>
</gene>
<evidence type="ECO:0000259" key="1">
    <source>
        <dbReference type="Pfam" id="PF02350"/>
    </source>
</evidence>
<feature type="domain" description="UDP-N-acetylglucosamine 2-epimerase" evidence="1">
    <location>
        <begin position="28"/>
        <end position="162"/>
    </location>
</feature>
<proteinExistence type="predicted"/>
<dbReference type="Gene3D" id="3.40.50.2000">
    <property type="entry name" value="Glycogen Phosphorylase B"/>
    <property type="match status" value="1"/>
</dbReference>
<reference evidence="2" key="1">
    <citation type="journal article" date="2015" name="Nature">
        <title>Complex archaea that bridge the gap between prokaryotes and eukaryotes.</title>
        <authorList>
            <person name="Spang A."/>
            <person name="Saw J.H."/>
            <person name="Jorgensen S.L."/>
            <person name="Zaremba-Niedzwiedzka K."/>
            <person name="Martijn J."/>
            <person name="Lind A.E."/>
            <person name="van Eijk R."/>
            <person name="Schleper C."/>
            <person name="Guy L."/>
            <person name="Ettema T.J."/>
        </authorList>
    </citation>
    <scope>NUCLEOTIDE SEQUENCE</scope>
</reference>